<gene>
    <name evidence="4" type="ORF">IV203_007346</name>
</gene>
<evidence type="ECO:0000259" key="3">
    <source>
        <dbReference type="PROSITE" id="PS51698"/>
    </source>
</evidence>
<keyword evidence="2" id="KW-0472">Membrane</keyword>
<dbReference type="InterPro" id="IPR003613">
    <property type="entry name" value="Ubox_domain"/>
</dbReference>
<feature type="domain" description="U-box" evidence="3">
    <location>
        <begin position="106"/>
        <end position="179"/>
    </location>
</feature>
<accession>A0A9K3PER3</accession>
<dbReference type="AlphaFoldDB" id="A0A9K3PER3"/>
<evidence type="ECO:0000256" key="1">
    <source>
        <dbReference type="SAM" id="MobiDB-lite"/>
    </source>
</evidence>
<proteinExistence type="predicted"/>
<evidence type="ECO:0000313" key="5">
    <source>
        <dbReference type="Proteomes" id="UP000693970"/>
    </source>
</evidence>
<organism evidence="4 5">
    <name type="scientific">Nitzschia inconspicua</name>
    <dbReference type="NCBI Taxonomy" id="303405"/>
    <lineage>
        <taxon>Eukaryota</taxon>
        <taxon>Sar</taxon>
        <taxon>Stramenopiles</taxon>
        <taxon>Ochrophyta</taxon>
        <taxon>Bacillariophyta</taxon>
        <taxon>Bacillariophyceae</taxon>
        <taxon>Bacillariophycidae</taxon>
        <taxon>Bacillariales</taxon>
        <taxon>Bacillariaceae</taxon>
        <taxon>Nitzschia</taxon>
    </lineage>
</organism>
<dbReference type="PANTHER" id="PTHR46573">
    <property type="entry name" value="WD REPEAT, SAM AND U-BOX DOMAIN-CONTAINING PROTEIN 1"/>
    <property type="match status" value="1"/>
</dbReference>
<comment type="caution">
    <text evidence="4">The sequence shown here is derived from an EMBL/GenBank/DDBJ whole genome shotgun (WGS) entry which is preliminary data.</text>
</comment>
<evidence type="ECO:0000256" key="2">
    <source>
        <dbReference type="SAM" id="Phobius"/>
    </source>
</evidence>
<name>A0A9K3PER3_9STRA</name>
<feature type="domain" description="U-box" evidence="3">
    <location>
        <begin position="60"/>
        <end position="93"/>
    </location>
</feature>
<dbReference type="CDD" id="cd16655">
    <property type="entry name" value="RING-Ubox_WDSUB1-like"/>
    <property type="match status" value="1"/>
</dbReference>
<dbReference type="PANTHER" id="PTHR46573:SF1">
    <property type="entry name" value="WD REPEAT, SAM AND U-BOX DOMAIN-CONTAINING PROTEIN 1"/>
    <property type="match status" value="1"/>
</dbReference>
<keyword evidence="2" id="KW-0812">Transmembrane</keyword>
<feature type="transmembrane region" description="Helical" evidence="2">
    <location>
        <begin position="258"/>
        <end position="291"/>
    </location>
</feature>
<reference evidence="4" key="1">
    <citation type="journal article" date="2021" name="Sci. Rep.">
        <title>Diploid genomic architecture of Nitzschia inconspicua, an elite biomass production diatom.</title>
        <authorList>
            <person name="Oliver A."/>
            <person name="Podell S."/>
            <person name="Pinowska A."/>
            <person name="Traller J.C."/>
            <person name="Smith S.R."/>
            <person name="McClure R."/>
            <person name="Beliaev A."/>
            <person name="Bohutskyi P."/>
            <person name="Hill E.A."/>
            <person name="Rabines A."/>
            <person name="Zheng H."/>
            <person name="Allen L.Z."/>
            <person name="Kuo A."/>
            <person name="Grigoriev I.V."/>
            <person name="Allen A.E."/>
            <person name="Hazlebeck D."/>
            <person name="Allen E.E."/>
        </authorList>
    </citation>
    <scope>NUCLEOTIDE SEQUENCE</scope>
    <source>
        <strain evidence="4">Hildebrandi</strain>
    </source>
</reference>
<dbReference type="InterPro" id="IPR052085">
    <property type="entry name" value="WD-SAM-U-box"/>
</dbReference>
<sequence>MSTDKGIPETELPSAVSREEAIDMDTSMVSVADGAVTPSEPQPQPIEISNNPSSLGQERNLPSFFICPITKLVLQDPVVLSDGKSYERSAFQERNEAIMYPNQNRPLPHAFYCPITLSLMHKPVIDPQGYTYEKIAIHKWIEVNGDSPVTRAPLTVAQLIPNHALEGLLQAEANRDDIEDIHPAILKWKKESAVMLEDFSVLTLAAGNFNASITDGIEGSARPSSAVVPFPTTPEEREAQLEEARRVRNSNRLCRIAAVFFLILVVVVGFFVPILAAVATVILTLGICYAMSSSTRSTGF</sequence>
<dbReference type="OrthoDB" id="10064100at2759"/>
<protein>
    <submittedName>
        <fullName evidence="4">U-box domain containing protein</fullName>
    </submittedName>
</protein>
<evidence type="ECO:0000313" key="4">
    <source>
        <dbReference type="EMBL" id="KAG7342254.1"/>
    </source>
</evidence>
<dbReference type="EMBL" id="JAGRRH010000025">
    <property type="protein sequence ID" value="KAG7342254.1"/>
    <property type="molecule type" value="Genomic_DNA"/>
</dbReference>
<dbReference type="GO" id="GO:0004842">
    <property type="term" value="F:ubiquitin-protein transferase activity"/>
    <property type="evidence" value="ECO:0007669"/>
    <property type="project" value="InterPro"/>
</dbReference>
<feature type="region of interest" description="Disordered" evidence="1">
    <location>
        <begin position="33"/>
        <end position="54"/>
    </location>
</feature>
<dbReference type="Pfam" id="PF04564">
    <property type="entry name" value="U-box"/>
    <property type="match status" value="2"/>
</dbReference>
<keyword evidence="2" id="KW-1133">Transmembrane helix</keyword>
<dbReference type="GO" id="GO:0016567">
    <property type="term" value="P:protein ubiquitination"/>
    <property type="evidence" value="ECO:0007669"/>
    <property type="project" value="InterPro"/>
</dbReference>
<keyword evidence="5" id="KW-1185">Reference proteome</keyword>
<dbReference type="Proteomes" id="UP000693970">
    <property type="component" value="Unassembled WGS sequence"/>
</dbReference>
<dbReference type="PROSITE" id="PS51698">
    <property type="entry name" value="U_BOX"/>
    <property type="match status" value="2"/>
</dbReference>
<reference evidence="4" key="2">
    <citation type="submission" date="2021-04" db="EMBL/GenBank/DDBJ databases">
        <authorList>
            <person name="Podell S."/>
        </authorList>
    </citation>
    <scope>NUCLEOTIDE SEQUENCE</scope>
    <source>
        <strain evidence="4">Hildebrandi</strain>
    </source>
</reference>
<dbReference type="SMART" id="SM00504">
    <property type="entry name" value="Ubox"/>
    <property type="match status" value="1"/>
</dbReference>